<dbReference type="EMBL" id="JAJLJH010000007">
    <property type="protein sequence ID" value="MCK9688232.1"/>
    <property type="molecule type" value="Genomic_DNA"/>
</dbReference>
<keyword evidence="3" id="KW-1185">Reference proteome</keyword>
<evidence type="ECO:0000313" key="2">
    <source>
        <dbReference type="EMBL" id="MCK9688232.1"/>
    </source>
</evidence>
<comment type="caution">
    <text evidence="2">The sequence shown here is derived from an EMBL/GenBank/DDBJ whole genome shotgun (WGS) entry which is preliminary data.</text>
</comment>
<dbReference type="SUPFAM" id="SSF55729">
    <property type="entry name" value="Acyl-CoA N-acyltransferases (Nat)"/>
    <property type="match status" value="1"/>
</dbReference>
<dbReference type="InterPro" id="IPR000182">
    <property type="entry name" value="GNAT_dom"/>
</dbReference>
<gene>
    <name evidence="2" type="ORF">LPC04_21205</name>
</gene>
<organism evidence="2 3">
    <name type="scientific">Scleromatobacter humisilvae</name>
    <dbReference type="NCBI Taxonomy" id="2897159"/>
    <lineage>
        <taxon>Bacteria</taxon>
        <taxon>Pseudomonadati</taxon>
        <taxon>Pseudomonadota</taxon>
        <taxon>Betaproteobacteria</taxon>
        <taxon>Burkholderiales</taxon>
        <taxon>Sphaerotilaceae</taxon>
        <taxon>Scleromatobacter</taxon>
    </lineage>
</organism>
<dbReference type="InterPro" id="IPR016181">
    <property type="entry name" value="Acyl_CoA_acyltransferase"/>
</dbReference>
<dbReference type="Gene3D" id="3.40.630.30">
    <property type="match status" value="1"/>
</dbReference>
<reference evidence="2" key="1">
    <citation type="submission" date="2021-11" db="EMBL/GenBank/DDBJ databases">
        <title>BS-T2-15 a new species belonging to the Comamonadaceae family isolated from the soil of a French oak forest.</title>
        <authorList>
            <person name="Mieszkin S."/>
            <person name="Alain K."/>
        </authorList>
    </citation>
    <scope>NUCLEOTIDE SEQUENCE</scope>
    <source>
        <strain evidence="2">BS-T2-15</strain>
    </source>
</reference>
<dbReference type="Pfam" id="PF00583">
    <property type="entry name" value="Acetyltransf_1"/>
    <property type="match status" value="1"/>
</dbReference>
<dbReference type="PROSITE" id="PS51186">
    <property type="entry name" value="GNAT"/>
    <property type="match status" value="1"/>
</dbReference>
<dbReference type="PANTHER" id="PTHR43305">
    <property type="entry name" value="FAMILY N-ACETYLTRANSFERASE, PUTATIVE (AFU_ORTHOLOGUE AFUA_2G01380)-RELATED"/>
    <property type="match status" value="1"/>
</dbReference>
<dbReference type="PANTHER" id="PTHR43305:SF1">
    <property type="entry name" value="FAMILY N-ACETYLTRANSFERASE, PUTATIVE (AFU_ORTHOLOGUE AFUA_2G01380)-RELATED"/>
    <property type="match status" value="1"/>
</dbReference>
<dbReference type="Proteomes" id="UP001139353">
    <property type="component" value="Unassembled WGS sequence"/>
</dbReference>
<dbReference type="InterPro" id="IPR052777">
    <property type="entry name" value="Acetyltransferase_Enz"/>
</dbReference>
<evidence type="ECO:0000259" key="1">
    <source>
        <dbReference type="PROSITE" id="PS51186"/>
    </source>
</evidence>
<proteinExistence type="predicted"/>
<dbReference type="AlphaFoldDB" id="A0A9X2C1F0"/>
<protein>
    <submittedName>
        <fullName evidence="2">GNAT family N-acetyltransferase</fullName>
    </submittedName>
</protein>
<dbReference type="GO" id="GO:0016747">
    <property type="term" value="F:acyltransferase activity, transferring groups other than amino-acyl groups"/>
    <property type="evidence" value="ECO:0007669"/>
    <property type="project" value="InterPro"/>
</dbReference>
<name>A0A9X2C1F0_9BURK</name>
<dbReference type="RefSeq" id="WP_275684271.1">
    <property type="nucleotide sequence ID" value="NZ_JAJLJH010000007.1"/>
</dbReference>
<accession>A0A9X2C1F0</accession>
<dbReference type="CDD" id="cd04301">
    <property type="entry name" value="NAT_SF"/>
    <property type="match status" value="1"/>
</dbReference>
<sequence>MSIPTFRIADPVADRAALIELNVAHVAWVFSEIQKQWGLTARDILGAEPADYVPTIIDKVCGDSPPRGVFYLVERDGQALAMGGLRHSEDGIAELKRVFVRPSGRGRRLGEAITLRLIADARAFGYRHVRLDTLPFMHTAQALYESLGFVDCAPYPIEMPEAFRSHIRYMALAL</sequence>
<feature type="domain" description="N-acetyltransferase" evidence="1">
    <location>
        <begin position="4"/>
        <end position="174"/>
    </location>
</feature>
<evidence type="ECO:0000313" key="3">
    <source>
        <dbReference type="Proteomes" id="UP001139353"/>
    </source>
</evidence>